<evidence type="ECO:0000256" key="1">
    <source>
        <dbReference type="SAM" id="Phobius"/>
    </source>
</evidence>
<sequence length="138" mass="14707">MVGFASMAVLNEVANPSSALDVTATWALLMTLGALFYLPALVAAGLAVSVLTALPLAGRIIATTGLLWTTVVWTVAVADIARMTFDPQPYDEFAWVPTLTAAELLVFTAPYVAMSVINAITVWVLWWPVRGRSVVARG</sequence>
<keyword evidence="1" id="KW-0812">Transmembrane</keyword>
<keyword evidence="1" id="KW-1133">Transmembrane helix</keyword>
<keyword evidence="1" id="KW-0472">Membrane</keyword>
<feature type="transmembrane region" description="Helical" evidence="1">
    <location>
        <begin position="105"/>
        <end position="127"/>
    </location>
</feature>
<dbReference type="Proteomes" id="UP000013569">
    <property type="component" value="Unassembled WGS sequence"/>
</dbReference>
<name>R7Y9S1_9ACTN</name>
<accession>R7Y9S1</accession>
<gene>
    <name evidence="2" type="ORF">GTC6_10466</name>
</gene>
<dbReference type="EMBL" id="AQPW01000010">
    <property type="protein sequence ID" value="EON32776.1"/>
    <property type="molecule type" value="Genomic_DNA"/>
</dbReference>
<organism evidence="2 3">
    <name type="scientific">Gordonia terrae C-6</name>
    <dbReference type="NCBI Taxonomy" id="1316928"/>
    <lineage>
        <taxon>Bacteria</taxon>
        <taxon>Bacillati</taxon>
        <taxon>Actinomycetota</taxon>
        <taxon>Actinomycetes</taxon>
        <taxon>Mycobacteriales</taxon>
        <taxon>Gordoniaceae</taxon>
        <taxon>Gordonia</taxon>
    </lineage>
</organism>
<dbReference type="PATRIC" id="fig|1316928.3.peg.2101"/>
<proteinExistence type="predicted"/>
<evidence type="ECO:0000313" key="2">
    <source>
        <dbReference type="EMBL" id="EON32776.1"/>
    </source>
</evidence>
<evidence type="ECO:0000313" key="3">
    <source>
        <dbReference type="Proteomes" id="UP000013569"/>
    </source>
</evidence>
<comment type="caution">
    <text evidence="2">The sequence shown here is derived from an EMBL/GenBank/DDBJ whole genome shotgun (WGS) entry which is preliminary data.</text>
</comment>
<protein>
    <submittedName>
        <fullName evidence="2">Uncharacterized protein</fullName>
    </submittedName>
</protein>
<feature type="transmembrane region" description="Helical" evidence="1">
    <location>
        <begin position="35"/>
        <end position="54"/>
    </location>
</feature>
<dbReference type="AlphaFoldDB" id="R7Y9S1"/>
<reference evidence="2 3" key="1">
    <citation type="journal article" date="2013" name="Genome Announc.">
        <title>Draft Genome Sequence of a Benzothiophene-Desulfurizing Bacterium, Gordona terrae Strain C-6.</title>
        <authorList>
            <person name="Wang W."/>
            <person name="Ma T."/>
            <person name="Ren Y."/>
            <person name="Li G."/>
        </authorList>
    </citation>
    <scope>NUCLEOTIDE SEQUENCE [LARGE SCALE GENOMIC DNA]</scope>
    <source>
        <strain evidence="2 3">C-6</strain>
    </source>
</reference>
<feature type="transmembrane region" description="Helical" evidence="1">
    <location>
        <begin position="66"/>
        <end position="85"/>
    </location>
</feature>